<dbReference type="PANTHER" id="PTHR48079">
    <property type="entry name" value="PROTEIN YEEZ"/>
    <property type="match status" value="1"/>
</dbReference>
<comment type="caution">
    <text evidence="2">The sequence shown here is derived from an EMBL/GenBank/DDBJ whole genome shotgun (WGS) entry which is preliminary data.</text>
</comment>
<dbReference type="EMBL" id="JACXYY010000008">
    <property type="protein sequence ID" value="MBD3916648.1"/>
    <property type="molecule type" value="Genomic_DNA"/>
</dbReference>
<dbReference type="Pfam" id="PF01370">
    <property type="entry name" value="Epimerase"/>
    <property type="match status" value="1"/>
</dbReference>
<dbReference type="InterPro" id="IPR036291">
    <property type="entry name" value="NAD(P)-bd_dom_sf"/>
</dbReference>
<evidence type="ECO:0000313" key="3">
    <source>
        <dbReference type="Proteomes" id="UP000649289"/>
    </source>
</evidence>
<protein>
    <submittedName>
        <fullName evidence="2">NAD-dependent epimerase/dehydratase family protein</fullName>
    </submittedName>
</protein>
<dbReference type="PANTHER" id="PTHR48079:SF6">
    <property type="entry name" value="NAD(P)-BINDING DOMAIN-CONTAINING PROTEIN-RELATED"/>
    <property type="match status" value="1"/>
</dbReference>
<organism evidence="2 3">
    <name type="scientific">Nocardioides hwasunensis</name>
    <dbReference type="NCBI Taxonomy" id="397258"/>
    <lineage>
        <taxon>Bacteria</taxon>
        <taxon>Bacillati</taxon>
        <taxon>Actinomycetota</taxon>
        <taxon>Actinomycetes</taxon>
        <taxon>Propionibacteriales</taxon>
        <taxon>Nocardioidaceae</taxon>
        <taxon>Nocardioides</taxon>
    </lineage>
</organism>
<sequence>MESMMKRRSVALLGGSGFVGSAVAEVLDTRDCDVVRVVAPRLTTKARSIVELTAEIDRVSEAVAKLADELRGCDVVVNAAGDPDASSLEADSLFGANALLPYVVLTAAREAGVSRFVHVSSAVVQNDREVLDESESMDPFSTYSASKVAGERVIASGLGTTPAVVRYRPPSVHAPGRRVTRMIGRIASSPLSSVARPGSQATPQALLVNVADAISYLALAEHAPPPVVIHPWEGVTAGGLMEWLGGGRSPKVIPAVVARTLVRLAKTVGRIHRPTAANARRLELLWLGQRQASSWLTQDGWRPPVGHDGWQDLAG</sequence>
<proteinExistence type="predicted"/>
<feature type="domain" description="NAD-dependent epimerase/dehydratase" evidence="1">
    <location>
        <begin position="12"/>
        <end position="189"/>
    </location>
</feature>
<accession>A0ABR8MKU0</accession>
<evidence type="ECO:0000259" key="1">
    <source>
        <dbReference type="Pfam" id="PF01370"/>
    </source>
</evidence>
<dbReference type="Proteomes" id="UP000649289">
    <property type="component" value="Unassembled WGS sequence"/>
</dbReference>
<dbReference type="Gene3D" id="3.40.50.720">
    <property type="entry name" value="NAD(P)-binding Rossmann-like Domain"/>
    <property type="match status" value="1"/>
</dbReference>
<name>A0ABR8MKU0_9ACTN</name>
<reference evidence="2 3" key="1">
    <citation type="submission" date="2020-09" db="EMBL/GenBank/DDBJ databases">
        <title>novel species in genus Nocardioides.</title>
        <authorList>
            <person name="Zhang G."/>
        </authorList>
    </citation>
    <scope>NUCLEOTIDE SEQUENCE [LARGE SCALE GENOMIC DNA]</scope>
    <source>
        <strain evidence="2 3">19197</strain>
    </source>
</reference>
<dbReference type="RefSeq" id="WP_191200977.1">
    <property type="nucleotide sequence ID" value="NZ_BAAAPA010000001.1"/>
</dbReference>
<keyword evidence="3" id="KW-1185">Reference proteome</keyword>
<gene>
    <name evidence="2" type="ORF">IEZ25_18675</name>
</gene>
<dbReference type="SUPFAM" id="SSF51735">
    <property type="entry name" value="NAD(P)-binding Rossmann-fold domains"/>
    <property type="match status" value="1"/>
</dbReference>
<dbReference type="InterPro" id="IPR051783">
    <property type="entry name" value="NAD(P)-dependent_oxidoreduct"/>
</dbReference>
<evidence type="ECO:0000313" key="2">
    <source>
        <dbReference type="EMBL" id="MBD3916648.1"/>
    </source>
</evidence>
<dbReference type="InterPro" id="IPR001509">
    <property type="entry name" value="Epimerase_deHydtase"/>
</dbReference>